<dbReference type="EMBL" id="DF157093">
    <property type="protein sequence ID" value="GAB64413.1"/>
    <property type="molecule type" value="Genomic_DNA"/>
</dbReference>
<evidence type="ECO:0000313" key="2">
    <source>
        <dbReference type="EMBL" id="GAB64413.1"/>
    </source>
</evidence>
<name>K6UHT7_PLACD</name>
<reference evidence="2 3" key="1">
    <citation type="journal article" date="2012" name="Nat. Genet.">
        <title>Plasmodium cynomolgi genome sequences provide insight into Plasmodium vivax and the monkey malaria clade.</title>
        <authorList>
            <person name="Tachibana S."/>
            <person name="Sullivan S.A."/>
            <person name="Kawai S."/>
            <person name="Nakamura S."/>
            <person name="Kim H.R."/>
            <person name="Goto N."/>
            <person name="Arisue N."/>
            <person name="Palacpac N.M.Q."/>
            <person name="Honma H."/>
            <person name="Yagi M."/>
            <person name="Tougan T."/>
            <person name="Katakai Y."/>
            <person name="Kaneko O."/>
            <person name="Mita T."/>
            <person name="Kita K."/>
            <person name="Yasutomi Y."/>
            <person name="Sutton P.L."/>
            <person name="Shakhbatyan R."/>
            <person name="Horii T."/>
            <person name="Yasunaga T."/>
            <person name="Barnwell J.W."/>
            <person name="Escalante A.A."/>
            <person name="Carlton J.M."/>
            <person name="Tanabe K."/>
        </authorList>
    </citation>
    <scope>NUCLEOTIDE SEQUENCE [LARGE SCALE GENOMIC DNA]</scope>
    <source>
        <strain evidence="2 3">B</strain>
    </source>
</reference>
<dbReference type="GeneID" id="14691172"/>
<dbReference type="AlphaFoldDB" id="K6UHT7"/>
<keyword evidence="3" id="KW-1185">Reference proteome</keyword>
<dbReference type="PhylomeDB" id="K6UHT7"/>
<dbReference type="OMA" id="TKEMYKY"/>
<proteinExistence type="predicted"/>
<organism evidence="2 3">
    <name type="scientific">Plasmodium cynomolgi (strain B)</name>
    <dbReference type="NCBI Taxonomy" id="1120755"/>
    <lineage>
        <taxon>Eukaryota</taxon>
        <taxon>Sar</taxon>
        <taxon>Alveolata</taxon>
        <taxon>Apicomplexa</taxon>
        <taxon>Aconoidasida</taxon>
        <taxon>Haemosporida</taxon>
        <taxon>Plasmodiidae</taxon>
        <taxon>Plasmodium</taxon>
        <taxon>Plasmodium (Plasmodium)</taxon>
    </lineage>
</organism>
<dbReference type="VEuPathDB" id="PlasmoDB:PCYB_011460"/>
<feature type="compositionally biased region" description="Basic and acidic residues" evidence="1">
    <location>
        <begin position="15"/>
        <end position="71"/>
    </location>
</feature>
<feature type="compositionally biased region" description="Basic and acidic residues" evidence="1">
    <location>
        <begin position="114"/>
        <end position="135"/>
    </location>
</feature>
<dbReference type="OrthoDB" id="370735at2759"/>
<dbReference type="KEGG" id="pcy:PCYB_011460"/>
<accession>K6UHT7</accession>
<feature type="compositionally biased region" description="Basic and acidic residues" evidence="1">
    <location>
        <begin position="142"/>
        <end position="151"/>
    </location>
</feature>
<gene>
    <name evidence="2" type="ORF">PCYB_011460</name>
</gene>
<feature type="compositionally biased region" description="Basic and acidic residues" evidence="1">
    <location>
        <begin position="166"/>
        <end position="185"/>
    </location>
</feature>
<sequence length="354" mass="40399">MSESKGRIKLKIHLGNEVENKDQAVAGEKGKSVKSTDLKRRSGHAEDGSDGRGDEGEDSEPLHERDGDSCKGRKKHRRDRLEERITSIISKLTRIACICEDKNNHVTDSNSATHSRENSNEGSRDHSREDSRTHSNDNSLDYSREYSREYSRGYSGDNSGKYSLDYSREDSREDSHEYSRDHSKENKNARICRKLTKEMYKYEKSLMSLNNFINNRKNRLDEIIFPNGLIKAVDNYQNPDVWIYNYLLVECKKQSDKYRNLIQNIAAFDSTLKNKIMNEGADGITMPVYASVAASKLGGLPKGGKNYYENVHVPKELAGAYFEELKRRKTGVSQRWWSGHAPSDAMVLLLSLAK</sequence>
<dbReference type="RefSeq" id="XP_004220700.1">
    <property type="nucleotide sequence ID" value="XM_004220652.1"/>
</dbReference>
<protein>
    <submittedName>
        <fullName evidence="2">Reticulocyte-binding protein</fullName>
    </submittedName>
</protein>
<feature type="region of interest" description="Disordered" evidence="1">
    <location>
        <begin position="104"/>
        <end position="185"/>
    </location>
</feature>
<dbReference type="eggNOG" id="ENOG502SXSJ">
    <property type="taxonomic scope" value="Eukaryota"/>
</dbReference>
<feature type="region of interest" description="Disordered" evidence="1">
    <location>
        <begin position="15"/>
        <end position="79"/>
    </location>
</feature>
<dbReference type="Proteomes" id="UP000006319">
    <property type="component" value="Chromosome 1"/>
</dbReference>
<evidence type="ECO:0000256" key="1">
    <source>
        <dbReference type="SAM" id="MobiDB-lite"/>
    </source>
</evidence>
<evidence type="ECO:0000313" key="3">
    <source>
        <dbReference type="Proteomes" id="UP000006319"/>
    </source>
</evidence>